<organism evidence="1 2">
    <name type="scientific">Nitrobacter winogradskyi</name>
    <name type="common">Nitrobacter agilis</name>
    <dbReference type="NCBI Taxonomy" id="913"/>
    <lineage>
        <taxon>Bacteria</taxon>
        <taxon>Pseudomonadati</taxon>
        <taxon>Pseudomonadota</taxon>
        <taxon>Alphaproteobacteria</taxon>
        <taxon>Hyphomicrobiales</taxon>
        <taxon>Nitrobacteraceae</taxon>
        <taxon>Nitrobacter</taxon>
    </lineage>
</organism>
<sequence>MSLQQQVRERIAAAGNTTSARRPGQLADATERGNNFMVLFSLPLPFQSHMPTSPLSRLDTKRRSCGARNPHINP</sequence>
<reference evidence="1" key="1">
    <citation type="submission" date="2022-03" db="EMBL/GenBank/DDBJ databases">
        <title>Interactions between chemoautotrophic and heterotrophic bacteria.</title>
        <authorList>
            <person name="Santoro A."/>
        </authorList>
    </citation>
    <scope>NUCLEOTIDE SEQUENCE</scope>
    <source>
        <strain evidence="1">Nb-106</strain>
    </source>
</reference>
<protein>
    <submittedName>
        <fullName evidence="1">Uncharacterized protein</fullName>
    </submittedName>
</protein>
<comment type="caution">
    <text evidence="1">The sequence shown here is derived from an EMBL/GenBank/DDBJ whole genome shotgun (WGS) entry which is preliminary data.</text>
</comment>
<gene>
    <name evidence="1" type="ORF">J2S34_003031</name>
</gene>
<keyword evidence="2" id="KW-1185">Reference proteome</keyword>
<name>A0ACC6AM89_NITWI</name>
<evidence type="ECO:0000313" key="1">
    <source>
        <dbReference type="EMBL" id="MCP2000583.1"/>
    </source>
</evidence>
<dbReference type="Proteomes" id="UP001205486">
    <property type="component" value="Unassembled WGS sequence"/>
</dbReference>
<proteinExistence type="predicted"/>
<accession>A0ACC6AM89</accession>
<dbReference type="EMBL" id="JALJZS010000002">
    <property type="protein sequence ID" value="MCP2000583.1"/>
    <property type="molecule type" value="Genomic_DNA"/>
</dbReference>
<evidence type="ECO:0000313" key="2">
    <source>
        <dbReference type="Proteomes" id="UP001205486"/>
    </source>
</evidence>